<comment type="caution">
    <text evidence="8">The sequence shown here is derived from an EMBL/GenBank/DDBJ whole genome shotgun (WGS) entry which is preliminary data.</text>
</comment>
<feature type="transmembrane region" description="Helical" evidence="7">
    <location>
        <begin position="452"/>
        <end position="476"/>
    </location>
</feature>
<accession>K6VUP0</accession>
<feature type="transmembrane region" description="Helical" evidence="7">
    <location>
        <begin position="155"/>
        <end position="177"/>
    </location>
</feature>
<dbReference type="InterPro" id="IPR050833">
    <property type="entry name" value="Poly_Biosynth_Transport"/>
</dbReference>
<dbReference type="Proteomes" id="UP000008495">
    <property type="component" value="Unassembled WGS sequence"/>
</dbReference>
<reference evidence="8 9" key="1">
    <citation type="submission" date="2012-08" db="EMBL/GenBank/DDBJ databases">
        <title>Whole genome shotgun sequence of Austwickia chelonae NBRC 105200.</title>
        <authorList>
            <person name="Yoshida I."/>
            <person name="Hosoyama A."/>
            <person name="Tsuchikane K."/>
            <person name="Katsumata H."/>
            <person name="Ando Y."/>
            <person name="Ohji S."/>
            <person name="Hamada M."/>
            <person name="Tamura T."/>
            <person name="Yamazoe A."/>
            <person name="Yamazaki S."/>
            <person name="Fujita N."/>
        </authorList>
    </citation>
    <scope>NUCLEOTIDE SEQUENCE [LARGE SCALE GENOMIC DNA]</scope>
    <source>
        <strain evidence="8 9">NBRC 105200</strain>
    </source>
</reference>
<evidence type="ECO:0000256" key="4">
    <source>
        <dbReference type="ARBA" id="ARBA00022692"/>
    </source>
</evidence>
<dbReference type="RefSeq" id="WP_006503782.1">
    <property type="nucleotide sequence ID" value="NZ_BAGZ01000018.1"/>
</dbReference>
<comment type="subcellular location">
    <subcellularLocation>
        <location evidence="1">Cell membrane</location>
        <topology evidence="1">Multi-pass membrane protein</topology>
    </subcellularLocation>
</comment>
<keyword evidence="4 7" id="KW-0812">Transmembrane</keyword>
<dbReference type="AlphaFoldDB" id="K6VUP0"/>
<sequence>MTGQGEDPTGKSKTTALGRAAMRGAATSLGGQILRVLIQTGSIVVLARLLQPAEYGLIAMVMVIIGVGEIFRDFGLSSAAVQAPTLSRDERDALFWINTGLGVLLAGLLAAAAPLVAMLFDEPALTGICQVLALTFVLNGAATQYRAGLMRELRFGALVVVDVAAQIGGVATAITLAAAGFGVWALAVQQVATGVVMMIVLLWVARWLPGRPRRGVDVRSFMTFGWYLVASQLVGYAANNADTFVIGLRLGKGPLGLYNRAFQLLMQSYNLVRVPITRVAVPVFARLQDDEVAYRRFLARGQLCLGYTLVVALAWVAGAAEPVVALLLGPAWSSVSPLLAWLAVAAAFDTLAFVGYWVYVSRGLTRDLMRFTFVASTIKITCVVAGSWFGLVGVAAGYALAPAVTWPLSLWWMGRCAGVVVDDLYLGALRIIAVAGVSGFAAWSAVGATSGWWSVAQLLAGGLAGVAAVGVGALVLRRVRADIGEVRSAVALIRR</sequence>
<dbReference type="PANTHER" id="PTHR30250">
    <property type="entry name" value="PST FAMILY PREDICTED COLANIC ACID TRANSPORTER"/>
    <property type="match status" value="1"/>
</dbReference>
<keyword evidence="5 7" id="KW-1133">Transmembrane helix</keyword>
<evidence type="ECO:0000313" key="8">
    <source>
        <dbReference type="EMBL" id="GAB79025.1"/>
    </source>
</evidence>
<keyword evidence="3" id="KW-1003">Cell membrane</keyword>
<dbReference type="eggNOG" id="COG2244">
    <property type="taxonomic scope" value="Bacteria"/>
</dbReference>
<feature type="transmembrane region" description="Helical" evidence="7">
    <location>
        <begin position="183"/>
        <end position="204"/>
    </location>
</feature>
<evidence type="ECO:0000256" key="5">
    <source>
        <dbReference type="ARBA" id="ARBA00022989"/>
    </source>
</evidence>
<feature type="transmembrane region" description="Helical" evidence="7">
    <location>
        <begin position="424"/>
        <end position="446"/>
    </location>
</feature>
<keyword evidence="6 7" id="KW-0472">Membrane</keyword>
<protein>
    <submittedName>
        <fullName evidence="8">Putative polysaccharide biosynthesis protein</fullName>
    </submittedName>
</protein>
<feature type="transmembrane region" description="Helical" evidence="7">
    <location>
        <begin position="395"/>
        <end position="412"/>
    </location>
</feature>
<feature type="transmembrane region" description="Helical" evidence="7">
    <location>
        <begin position="304"/>
        <end position="332"/>
    </location>
</feature>
<dbReference type="STRING" id="100225.SAMN05421595_2886"/>
<comment type="similarity">
    <text evidence="2">Belongs to the polysaccharide synthase family.</text>
</comment>
<evidence type="ECO:0000256" key="1">
    <source>
        <dbReference type="ARBA" id="ARBA00004651"/>
    </source>
</evidence>
<feature type="transmembrane region" description="Helical" evidence="7">
    <location>
        <begin position="338"/>
        <end position="359"/>
    </location>
</feature>
<dbReference type="OrthoDB" id="9770347at2"/>
<dbReference type="PANTHER" id="PTHR30250:SF10">
    <property type="entry name" value="LIPOPOLYSACCHARIDE BIOSYNTHESIS PROTEIN WZXC"/>
    <property type="match status" value="1"/>
</dbReference>
<name>K6VUP0_9MICO</name>
<evidence type="ECO:0000256" key="6">
    <source>
        <dbReference type="ARBA" id="ARBA00023136"/>
    </source>
</evidence>
<dbReference type="CDD" id="cd13127">
    <property type="entry name" value="MATE_tuaB_like"/>
    <property type="match status" value="1"/>
</dbReference>
<dbReference type="Pfam" id="PF13440">
    <property type="entry name" value="Polysacc_synt_3"/>
    <property type="match status" value="1"/>
</dbReference>
<evidence type="ECO:0000256" key="7">
    <source>
        <dbReference type="SAM" id="Phobius"/>
    </source>
</evidence>
<dbReference type="EMBL" id="BAGZ01000018">
    <property type="protein sequence ID" value="GAB79025.1"/>
    <property type="molecule type" value="Genomic_DNA"/>
</dbReference>
<proteinExistence type="inferred from homology"/>
<evidence type="ECO:0000256" key="2">
    <source>
        <dbReference type="ARBA" id="ARBA00007430"/>
    </source>
</evidence>
<feature type="transmembrane region" description="Helical" evidence="7">
    <location>
        <begin position="124"/>
        <end position="143"/>
    </location>
</feature>
<gene>
    <name evidence="8" type="ORF">AUCHE_18_00260</name>
</gene>
<keyword evidence="9" id="KW-1185">Reference proteome</keyword>
<dbReference type="GO" id="GO:0005886">
    <property type="term" value="C:plasma membrane"/>
    <property type="evidence" value="ECO:0007669"/>
    <property type="project" value="UniProtKB-SubCell"/>
</dbReference>
<feature type="transmembrane region" description="Helical" evidence="7">
    <location>
        <begin position="371"/>
        <end position="389"/>
    </location>
</feature>
<feature type="transmembrane region" description="Helical" evidence="7">
    <location>
        <begin position="93"/>
        <end position="118"/>
    </location>
</feature>
<organism evidence="8 9">
    <name type="scientific">Austwickia chelonae NBRC 105200</name>
    <dbReference type="NCBI Taxonomy" id="1184607"/>
    <lineage>
        <taxon>Bacteria</taxon>
        <taxon>Bacillati</taxon>
        <taxon>Actinomycetota</taxon>
        <taxon>Actinomycetes</taxon>
        <taxon>Micrococcales</taxon>
        <taxon>Dermatophilaceae</taxon>
        <taxon>Austwickia</taxon>
    </lineage>
</organism>
<evidence type="ECO:0000256" key="3">
    <source>
        <dbReference type="ARBA" id="ARBA00022475"/>
    </source>
</evidence>
<evidence type="ECO:0000313" key="9">
    <source>
        <dbReference type="Proteomes" id="UP000008495"/>
    </source>
</evidence>